<dbReference type="Proteomes" id="UP000664203">
    <property type="component" value="Unassembled WGS sequence"/>
</dbReference>
<sequence length="86" mass="9640">MATLNTKARANFEEWLENIDDNDLKLFVFANTTDEGEFRSDDFKLVHSGVSDGKPADCHIIEARINGNTKNEQTAQEVIQSHKMAG</sequence>
<dbReference type="AlphaFoldDB" id="A0A8H3IFA8"/>
<evidence type="ECO:0000313" key="2">
    <source>
        <dbReference type="Proteomes" id="UP000664203"/>
    </source>
</evidence>
<protein>
    <submittedName>
        <fullName evidence="1">Uncharacterized protein</fullName>
    </submittedName>
</protein>
<reference evidence="1" key="1">
    <citation type="submission" date="2021-03" db="EMBL/GenBank/DDBJ databases">
        <authorList>
            <person name="Tagirdzhanova G."/>
        </authorList>
    </citation>
    <scope>NUCLEOTIDE SEQUENCE</scope>
</reference>
<keyword evidence="2" id="KW-1185">Reference proteome</keyword>
<name>A0A8H3IFA8_9LECA</name>
<comment type="caution">
    <text evidence="1">The sequence shown here is derived from an EMBL/GenBank/DDBJ whole genome shotgun (WGS) entry which is preliminary data.</text>
</comment>
<dbReference type="EMBL" id="CAJPDR010000114">
    <property type="protein sequence ID" value="CAF9918685.1"/>
    <property type="molecule type" value="Genomic_DNA"/>
</dbReference>
<gene>
    <name evidence="1" type="ORF">ALECFALPRED_000784</name>
</gene>
<accession>A0A8H3IFA8</accession>
<proteinExistence type="predicted"/>
<organism evidence="1 2">
    <name type="scientific">Alectoria fallacina</name>
    <dbReference type="NCBI Taxonomy" id="1903189"/>
    <lineage>
        <taxon>Eukaryota</taxon>
        <taxon>Fungi</taxon>
        <taxon>Dikarya</taxon>
        <taxon>Ascomycota</taxon>
        <taxon>Pezizomycotina</taxon>
        <taxon>Lecanoromycetes</taxon>
        <taxon>OSLEUM clade</taxon>
        <taxon>Lecanoromycetidae</taxon>
        <taxon>Lecanorales</taxon>
        <taxon>Lecanorineae</taxon>
        <taxon>Parmeliaceae</taxon>
        <taxon>Alectoria</taxon>
    </lineage>
</organism>
<evidence type="ECO:0000313" key="1">
    <source>
        <dbReference type="EMBL" id="CAF9918685.1"/>
    </source>
</evidence>
<dbReference type="OrthoDB" id="10364153at2759"/>